<dbReference type="GO" id="GO:0008757">
    <property type="term" value="F:S-adenosylmethionine-dependent methyltransferase activity"/>
    <property type="evidence" value="ECO:0007669"/>
    <property type="project" value="InterPro"/>
</dbReference>
<gene>
    <name evidence="2" type="ORF">SAMN04489732_12352</name>
</gene>
<evidence type="ECO:0000259" key="1">
    <source>
        <dbReference type="Pfam" id="PF08241"/>
    </source>
</evidence>
<evidence type="ECO:0000313" key="3">
    <source>
        <dbReference type="Proteomes" id="UP000198582"/>
    </source>
</evidence>
<dbReference type="STRING" id="394193.SAMN04489732_12352"/>
<dbReference type="Gene3D" id="3.40.50.150">
    <property type="entry name" value="Vaccinia Virus protein VP39"/>
    <property type="match status" value="1"/>
</dbReference>
<dbReference type="GO" id="GO:0032259">
    <property type="term" value="P:methylation"/>
    <property type="evidence" value="ECO:0007669"/>
    <property type="project" value="UniProtKB-KW"/>
</dbReference>
<dbReference type="SUPFAM" id="SSF53335">
    <property type="entry name" value="S-adenosyl-L-methionine-dependent methyltransferases"/>
    <property type="match status" value="1"/>
</dbReference>
<dbReference type="EMBL" id="FOEF01000023">
    <property type="protein sequence ID" value="SEP52926.1"/>
    <property type="molecule type" value="Genomic_DNA"/>
</dbReference>
<evidence type="ECO:0000313" key="2">
    <source>
        <dbReference type="EMBL" id="SEP52926.1"/>
    </source>
</evidence>
<keyword evidence="2" id="KW-0489">Methyltransferase</keyword>
<protein>
    <submittedName>
        <fullName evidence="2">Methyltransferase domain-containing protein</fullName>
    </submittedName>
</protein>
<name>A0A1H8YL96_9PSEU</name>
<keyword evidence="2" id="KW-0808">Transferase</keyword>
<reference evidence="2 3" key="1">
    <citation type="submission" date="2016-10" db="EMBL/GenBank/DDBJ databases">
        <authorList>
            <person name="de Groot N.N."/>
        </authorList>
    </citation>
    <scope>NUCLEOTIDE SEQUENCE [LARGE SCALE GENOMIC DNA]</scope>
    <source>
        <strain evidence="2 3">DSM 44993</strain>
    </source>
</reference>
<dbReference type="CDD" id="cd02440">
    <property type="entry name" value="AdoMet_MTases"/>
    <property type="match status" value="1"/>
</dbReference>
<dbReference type="InterPro" id="IPR013216">
    <property type="entry name" value="Methyltransf_11"/>
</dbReference>
<proteinExistence type="predicted"/>
<dbReference type="InterPro" id="IPR029063">
    <property type="entry name" value="SAM-dependent_MTases_sf"/>
</dbReference>
<organism evidence="2 3">
    <name type="scientific">Amycolatopsis saalfeldensis</name>
    <dbReference type="NCBI Taxonomy" id="394193"/>
    <lineage>
        <taxon>Bacteria</taxon>
        <taxon>Bacillati</taxon>
        <taxon>Actinomycetota</taxon>
        <taxon>Actinomycetes</taxon>
        <taxon>Pseudonocardiales</taxon>
        <taxon>Pseudonocardiaceae</taxon>
        <taxon>Amycolatopsis</taxon>
    </lineage>
</organism>
<feature type="domain" description="Methyltransferase type 11" evidence="1">
    <location>
        <begin position="28"/>
        <end position="110"/>
    </location>
</feature>
<dbReference type="Proteomes" id="UP000198582">
    <property type="component" value="Unassembled WGS sequence"/>
</dbReference>
<accession>A0A1H8YL96</accession>
<sequence>MCGVLEGYARDAASRRAARAAVERSEFAHPLFTPGKRVIDLSCGPGFLTVALEGPAPSKVDYLVAAPAALPFPSASVDVAFSHALPERLADPGPLLAELHRILRPGGRLALSTLDWSRARLRPKTANVDAALRGYYLLLRRAGGNPFAGRRIAEHVAAAGFTAVTARTRYRTDLPYRDLAAYVERRLATALADPTHPDRDQLTSAARSAWSWTRSAGPGDFTQCWTELIATR</sequence>
<keyword evidence="3" id="KW-1185">Reference proteome</keyword>
<dbReference type="AlphaFoldDB" id="A0A1H8YL96"/>
<dbReference type="Pfam" id="PF08241">
    <property type="entry name" value="Methyltransf_11"/>
    <property type="match status" value="1"/>
</dbReference>